<dbReference type="CDD" id="cd21958">
    <property type="entry name" value="MyUb_Myo6"/>
    <property type="match status" value="1"/>
</dbReference>
<evidence type="ECO:0000256" key="9">
    <source>
        <dbReference type="ARBA" id="ARBA00023175"/>
    </source>
</evidence>
<feature type="region of interest" description="Disordered" evidence="12">
    <location>
        <begin position="931"/>
        <end position="970"/>
    </location>
</feature>
<keyword evidence="6 11" id="KW-0067">ATP-binding</keyword>
<dbReference type="CDD" id="cd01382">
    <property type="entry name" value="MYSc_Myo6"/>
    <property type="match status" value="1"/>
</dbReference>
<dbReference type="PRINTS" id="PR00193">
    <property type="entry name" value="MYOSINHEAVY"/>
</dbReference>
<dbReference type="InterPro" id="IPR036961">
    <property type="entry name" value="Kinesin_motor_dom_sf"/>
</dbReference>
<feature type="region of interest" description="Actin-binding" evidence="11">
    <location>
        <begin position="644"/>
        <end position="666"/>
    </location>
</feature>
<keyword evidence="15" id="KW-1185">Reference proteome</keyword>
<dbReference type="CDD" id="cd21759">
    <property type="entry name" value="CBD_MYO6-like"/>
    <property type="match status" value="1"/>
</dbReference>
<accession>A0ABM1J1H9</accession>
<dbReference type="Gene3D" id="1.20.58.530">
    <property type="match status" value="1"/>
</dbReference>
<dbReference type="InterPro" id="IPR036114">
    <property type="entry name" value="MYSc_Myo6"/>
</dbReference>
<dbReference type="SMART" id="SM00242">
    <property type="entry name" value="MYSc"/>
    <property type="match status" value="1"/>
</dbReference>
<evidence type="ECO:0000256" key="8">
    <source>
        <dbReference type="ARBA" id="ARBA00023123"/>
    </source>
</evidence>
<dbReference type="RefSeq" id="XP_015186316.1">
    <property type="nucleotide sequence ID" value="XM_015330830.1"/>
</dbReference>
<dbReference type="InterPro" id="IPR027417">
    <property type="entry name" value="P-loop_NTPase"/>
</dbReference>
<keyword evidence="8 11" id="KW-0518">Myosin</keyword>
<dbReference type="InterPro" id="IPR008989">
    <property type="entry name" value="Myosin_S1_N"/>
</dbReference>
<evidence type="ECO:0000256" key="5">
    <source>
        <dbReference type="ARBA" id="ARBA00022741"/>
    </source>
</evidence>
<feature type="domain" description="Myosin N-terminal SH3-like" evidence="14">
    <location>
        <begin position="1"/>
        <end position="52"/>
    </location>
</feature>
<evidence type="ECO:0000256" key="7">
    <source>
        <dbReference type="ARBA" id="ARBA00022860"/>
    </source>
</evidence>
<dbReference type="Gene3D" id="3.40.850.10">
    <property type="entry name" value="Kinesin motor domain"/>
    <property type="match status" value="1"/>
</dbReference>
<keyword evidence="3" id="KW-0963">Cytoplasm</keyword>
<dbReference type="InterPro" id="IPR049016">
    <property type="entry name" value="MYO6_lever"/>
</dbReference>
<keyword evidence="10 11" id="KW-0009">Actin-binding</keyword>
<proteinExistence type="inferred from homology"/>
<dbReference type="Gene3D" id="2.30.30.360">
    <property type="entry name" value="Myosin S1 fragment, N-terminal"/>
    <property type="match status" value="1"/>
</dbReference>
<protein>
    <submittedName>
        <fullName evidence="16">Myosin heavy chain 95F isoform X2</fullName>
    </submittedName>
</protein>
<evidence type="ECO:0000313" key="15">
    <source>
        <dbReference type="Proteomes" id="UP000694924"/>
    </source>
</evidence>
<keyword evidence="4" id="KW-0597">Phosphoprotein</keyword>
<dbReference type="InterPro" id="IPR032412">
    <property type="entry name" value="Myosin-VI_CBD"/>
</dbReference>
<evidence type="ECO:0000259" key="14">
    <source>
        <dbReference type="PROSITE" id="PS51844"/>
    </source>
</evidence>
<dbReference type="PANTHER" id="PTHR13140:SF745">
    <property type="entry name" value="UNCONVENTIONAL MYOSIN-VI"/>
    <property type="match status" value="1"/>
</dbReference>
<evidence type="ECO:0000256" key="1">
    <source>
        <dbReference type="ARBA" id="ARBA00004496"/>
    </source>
</evidence>
<evidence type="ECO:0000256" key="11">
    <source>
        <dbReference type="PROSITE-ProRule" id="PRU00782"/>
    </source>
</evidence>
<evidence type="ECO:0000256" key="2">
    <source>
        <dbReference type="ARBA" id="ARBA00008314"/>
    </source>
</evidence>
<keyword evidence="5 11" id="KW-0547">Nucleotide-binding</keyword>
<dbReference type="Pfam" id="PF16521">
    <property type="entry name" value="Myosin-VI_CBD"/>
    <property type="match status" value="1"/>
</dbReference>
<dbReference type="InterPro" id="IPR004009">
    <property type="entry name" value="SH3_Myosin"/>
</dbReference>
<dbReference type="Gene3D" id="6.10.220.10">
    <property type="match status" value="1"/>
</dbReference>
<dbReference type="Pfam" id="PF21521">
    <property type="entry name" value="MYO6_lever"/>
    <property type="match status" value="1"/>
</dbReference>
<keyword evidence="7" id="KW-0112">Calmodulin-binding</keyword>
<evidence type="ECO:0000256" key="6">
    <source>
        <dbReference type="ARBA" id="ARBA00022840"/>
    </source>
</evidence>
<dbReference type="Proteomes" id="UP000694924">
    <property type="component" value="Unplaced"/>
</dbReference>
<dbReference type="Gene3D" id="1.10.10.820">
    <property type="match status" value="1"/>
</dbReference>
<feature type="binding site" evidence="11">
    <location>
        <begin position="149"/>
        <end position="156"/>
    </location>
    <ligand>
        <name>ATP</name>
        <dbReference type="ChEBI" id="CHEBI:30616"/>
    </ligand>
</feature>
<dbReference type="InterPro" id="IPR001609">
    <property type="entry name" value="Myosin_head_motor_dom-like"/>
</dbReference>
<sequence length="1246" mass="144072">MENQQVWVRDPQEGFIIGKFTDMVDGDALIVPLDKKYPQRTCPLDEVYPAGEYTKDVEDNCALMYLNEATLLNNIRTRYFKDSIYTYVANILIAVNPYCEVKNLYSPKTIKDYKGKSLGETPPHVFAIADKAFRDMKVLKQSQSIIVSGESGAGKTESTKYLLRYLCDLWGSTAGPIEQKILDANPVLEAFGNAKTKRNNNSSRFGKFMEVHFDAKCQVVGGYISHYLLEKSRVCLQSPDERNYHVFYMMCAGAPPELRSKLGITKPDDFHYLKNGCTQYFCSQESEKKLNDAQKSPEQIKKGSLNDPYLDDVEGFNAIDQALTRLGLTDSERMEIYTMVAGVLHLGNITFEDNPEDTKGGSRISPTSEKAILMTAKLLGVDPEELRQALVSKVMQTSRGGIKGTVIMVPLKVYEANNARDALAKAIYSKLFDHIVARINKSIPFKASSYYIGVLDIAGFEYFKVNSFEQFCINYCNEKLQQFFNERILKYEQDLYARESLNVPKISYVDNQDCIDLIESKTNGIFSLLDEESKLPTHSFAHFTSEVHRAWNGHFRITLPRTSRLKAHRELRDDEGFVIRHYAGGVCYQTNQFIEKNNDALHASLEALIQESSNKFLRTQFANNSSQKGKLTFISVGSKFKTQLGELMGKLKSNGTNFIRCIKPNNDMVAHQFDGNSILGQLRCSGMTSVLELMEHGYPSRVPFQELYNMYKSYLPPELAKLEPRFFCEALLHSLKLNKKDFKFGITRVFFKPGKFAEFDKIMKSDPENLKKLVANVKKWLLRSRWNKMQFCALSVIKLKNKIIYRRHHLLILQKTARMYIAKKQHRPRIKGLVKIKFLQTQLIQIQDISKQLKNRDKCAADIKRLQTDLENSIRRIKEDSKIKAEEIDTLYTNLVNQMNKQMVSMQDMVKQQKIAEEQARMKKIQQELELEKHMKEEEERKKKEDEDNRKKKLEMEARRKAEEEQRKIQELEDQKAAAIIQAQLEKEAMEESRYRELLEQERRDHELAVRLAQESNGQVEDSPLPVRNGSDVRVPSTNNNRLIRSEQVRNHQAAMINKKYDLSKWKYSELRDAINTSCDIELLEACRHEFHRRLKVYHAWKARNRRKTTMDENERAPKSIMEAAAKTPRTPMKQAIVDSSQRYFRIPFVRPVASNQQDNSHSGGKRGWWYAHFDGQYVARQMELHPDKPPILLLAGVDDMQMCELSLEETGLTRKRGAEILEHEFNREWERHGGKPYILACDRKK</sequence>
<name>A0ABM1J1H9_POLDO</name>
<dbReference type="Gene3D" id="3.30.70.1590">
    <property type="match status" value="1"/>
</dbReference>
<reference evidence="16" key="1">
    <citation type="submission" date="2025-08" db="UniProtKB">
        <authorList>
            <consortium name="RefSeq"/>
        </authorList>
    </citation>
    <scope>IDENTIFICATION</scope>
    <source>
        <tissue evidence="16">Whole body</tissue>
    </source>
</reference>
<dbReference type="SUPFAM" id="SSF52540">
    <property type="entry name" value="P-loop containing nucleoside triphosphate hydrolases"/>
    <property type="match status" value="1"/>
</dbReference>
<feature type="domain" description="Myosin motor" evidence="13">
    <location>
        <begin position="55"/>
        <end position="764"/>
    </location>
</feature>
<evidence type="ECO:0000256" key="12">
    <source>
        <dbReference type="SAM" id="MobiDB-lite"/>
    </source>
</evidence>
<dbReference type="Pfam" id="PF00063">
    <property type="entry name" value="Myosin_head"/>
    <property type="match status" value="1"/>
</dbReference>
<dbReference type="PANTHER" id="PTHR13140">
    <property type="entry name" value="MYOSIN"/>
    <property type="match status" value="1"/>
</dbReference>
<feature type="region of interest" description="Disordered" evidence="12">
    <location>
        <begin position="1017"/>
        <end position="1038"/>
    </location>
</feature>
<evidence type="ECO:0000256" key="3">
    <source>
        <dbReference type="ARBA" id="ARBA00022490"/>
    </source>
</evidence>
<comment type="similarity">
    <text evidence="2 11">Belongs to the TRAFAC class myosin-kinesin ATPase superfamily. Myosin family.</text>
</comment>
<dbReference type="CDD" id="cd22249">
    <property type="entry name" value="UDM1_RNF168_RNF169-like"/>
    <property type="match status" value="1"/>
</dbReference>
<organism evidence="15 16">
    <name type="scientific">Polistes dominula</name>
    <name type="common">European paper wasp</name>
    <name type="synonym">Vespa dominula</name>
    <dbReference type="NCBI Taxonomy" id="743375"/>
    <lineage>
        <taxon>Eukaryota</taxon>
        <taxon>Metazoa</taxon>
        <taxon>Ecdysozoa</taxon>
        <taxon>Arthropoda</taxon>
        <taxon>Hexapoda</taxon>
        <taxon>Insecta</taxon>
        <taxon>Pterygota</taxon>
        <taxon>Neoptera</taxon>
        <taxon>Endopterygota</taxon>
        <taxon>Hymenoptera</taxon>
        <taxon>Apocrita</taxon>
        <taxon>Aculeata</taxon>
        <taxon>Vespoidea</taxon>
        <taxon>Vespidae</taxon>
        <taxon>Polistinae</taxon>
        <taxon>Polistini</taxon>
        <taxon>Polistes</taxon>
    </lineage>
</organism>
<evidence type="ECO:0000256" key="10">
    <source>
        <dbReference type="ARBA" id="ARBA00023203"/>
    </source>
</evidence>
<evidence type="ECO:0000259" key="13">
    <source>
        <dbReference type="PROSITE" id="PS51456"/>
    </source>
</evidence>
<evidence type="ECO:0000313" key="16">
    <source>
        <dbReference type="RefSeq" id="XP_015186316.1"/>
    </source>
</evidence>
<dbReference type="PROSITE" id="PS51456">
    <property type="entry name" value="MYOSIN_MOTOR"/>
    <property type="match status" value="1"/>
</dbReference>
<comment type="subcellular location">
    <subcellularLocation>
        <location evidence="1">Cytoplasm</location>
    </subcellularLocation>
</comment>
<dbReference type="PROSITE" id="PS51844">
    <property type="entry name" value="SH3_LIKE"/>
    <property type="match status" value="1"/>
</dbReference>
<keyword evidence="9 11" id="KW-0505">Motor protein</keyword>
<dbReference type="Gene3D" id="1.20.120.720">
    <property type="entry name" value="Myosin VI head, motor domain, U50 subdomain"/>
    <property type="match status" value="1"/>
</dbReference>
<gene>
    <name evidence="16" type="primary">LOC107071653</name>
</gene>
<evidence type="ECO:0000256" key="4">
    <source>
        <dbReference type="ARBA" id="ARBA00022553"/>
    </source>
</evidence>
<dbReference type="GeneID" id="107071653"/>